<feature type="region of interest" description="Disordered" evidence="1">
    <location>
        <begin position="1"/>
        <end position="24"/>
    </location>
</feature>
<feature type="compositionally biased region" description="Acidic residues" evidence="1">
    <location>
        <begin position="328"/>
        <end position="340"/>
    </location>
</feature>
<feature type="region of interest" description="Disordered" evidence="1">
    <location>
        <begin position="62"/>
        <end position="81"/>
    </location>
</feature>
<dbReference type="OrthoDB" id="5863477at2759"/>
<proteinExistence type="predicted"/>
<evidence type="ECO:0000313" key="2">
    <source>
        <dbReference type="EMBL" id="CAB3401067.1"/>
    </source>
</evidence>
<sequence>MGNETETSKLNEVSGASSGIQSTSRSEYADLAYDAGPAHVDRPSAMYRNIYIAEIPPFDETKIRKPMPKSKQKNNSPKVETPEMIEQKNANIRRYIAWLRAYNLLSDEEIGQLRPEHVPPTEQKLDEEQERYFQAKRLRATEPTPQERGELQEVEEFEFANNDERRRQSRPVRICTALQERFLAFFRNLRGSMQSFIQQYAPHMDEYFGRTEEEVRAIDERKRTQYIEEEKLHIHLLHMQQMATGNVTPAPPFPEYDTNGRIKITKEYLDFVMYRDLAPLQELKKLREDERELMYEVTKTREILDRLSFGDEKGKKSRKMLCNRYVPEEELETDDEEMEEAGTSKATDPLLKKTDKIEEDSEKVEDGRPATSTTSIMEQVHF</sequence>
<evidence type="ECO:0000313" key="3">
    <source>
        <dbReference type="Proteomes" id="UP000494206"/>
    </source>
</evidence>
<reference evidence="2 3" key="1">
    <citation type="submission" date="2020-04" db="EMBL/GenBank/DDBJ databases">
        <authorList>
            <person name="Laetsch R D."/>
            <person name="Stevens L."/>
            <person name="Kumar S."/>
            <person name="Blaxter L. M."/>
        </authorList>
    </citation>
    <scope>NUCLEOTIDE SEQUENCE [LARGE SCALE GENOMIC DNA]</scope>
</reference>
<protein>
    <submittedName>
        <fullName evidence="2">Uncharacterized protein</fullName>
    </submittedName>
</protein>
<feature type="compositionally biased region" description="Polar residues" evidence="1">
    <location>
        <begin position="370"/>
        <end position="382"/>
    </location>
</feature>
<evidence type="ECO:0000256" key="1">
    <source>
        <dbReference type="SAM" id="MobiDB-lite"/>
    </source>
</evidence>
<feature type="region of interest" description="Disordered" evidence="1">
    <location>
        <begin position="328"/>
        <end position="382"/>
    </location>
</feature>
<dbReference type="EMBL" id="CADEPM010000002">
    <property type="protein sequence ID" value="CAB3401067.1"/>
    <property type="molecule type" value="Genomic_DNA"/>
</dbReference>
<keyword evidence="3" id="KW-1185">Reference proteome</keyword>
<accession>A0A8S1EM61</accession>
<dbReference type="Proteomes" id="UP000494206">
    <property type="component" value="Unassembled WGS sequence"/>
</dbReference>
<gene>
    <name evidence="2" type="ORF">CBOVIS_LOCUS3870</name>
</gene>
<comment type="caution">
    <text evidence="2">The sequence shown here is derived from an EMBL/GenBank/DDBJ whole genome shotgun (WGS) entry which is preliminary data.</text>
</comment>
<name>A0A8S1EM61_9PELO</name>
<organism evidence="2 3">
    <name type="scientific">Caenorhabditis bovis</name>
    <dbReference type="NCBI Taxonomy" id="2654633"/>
    <lineage>
        <taxon>Eukaryota</taxon>
        <taxon>Metazoa</taxon>
        <taxon>Ecdysozoa</taxon>
        <taxon>Nematoda</taxon>
        <taxon>Chromadorea</taxon>
        <taxon>Rhabditida</taxon>
        <taxon>Rhabditina</taxon>
        <taxon>Rhabditomorpha</taxon>
        <taxon>Rhabditoidea</taxon>
        <taxon>Rhabditidae</taxon>
        <taxon>Peloderinae</taxon>
        <taxon>Caenorhabditis</taxon>
    </lineage>
</organism>
<dbReference type="AlphaFoldDB" id="A0A8S1EM61"/>